<name>A0AAD7WER8_9TELE</name>
<evidence type="ECO:0000256" key="1">
    <source>
        <dbReference type="SAM" id="MobiDB-lite"/>
    </source>
</evidence>
<sequence length="130" mass="14174">MGLQILIWACSAGGAVLSGLLYIPVKRGPGGSRGVRRVPSASAKTARRATGALVGDARVPHADRQRPPVPPCAWRCSSATPTRSRYRSRTPPPPPHKDLEPFREAERGFVLLISETYLHAIERSEATIRR</sequence>
<feature type="region of interest" description="Disordered" evidence="1">
    <location>
        <begin position="30"/>
        <end position="101"/>
    </location>
</feature>
<evidence type="ECO:0000313" key="3">
    <source>
        <dbReference type="EMBL" id="KAJ8394108.1"/>
    </source>
</evidence>
<keyword evidence="2" id="KW-0472">Membrane</keyword>
<gene>
    <name evidence="3" type="ORF">AAFF_G00049130</name>
</gene>
<dbReference type="Proteomes" id="UP001221898">
    <property type="component" value="Unassembled WGS sequence"/>
</dbReference>
<organism evidence="3 4">
    <name type="scientific">Aldrovandia affinis</name>
    <dbReference type="NCBI Taxonomy" id="143900"/>
    <lineage>
        <taxon>Eukaryota</taxon>
        <taxon>Metazoa</taxon>
        <taxon>Chordata</taxon>
        <taxon>Craniata</taxon>
        <taxon>Vertebrata</taxon>
        <taxon>Euteleostomi</taxon>
        <taxon>Actinopterygii</taxon>
        <taxon>Neopterygii</taxon>
        <taxon>Teleostei</taxon>
        <taxon>Notacanthiformes</taxon>
        <taxon>Halosauridae</taxon>
        <taxon>Aldrovandia</taxon>
    </lineage>
</organism>
<proteinExistence type="predicted"/>
<keyword evidence="4" id="KW-1185">Reference proteome</keyword>
<feature type="transmembrane region" description="Helical" evidence="2">
    <location>
        <begin position="6"/>
        <end position="23"/>
    </location>
</feature>
<dbReference type="AlphaFoldDB" id="A0AAD7WER8"/>
<keyword evidence="2" id="KW-1133">Transmembrane helix</keyword>
<reference evidence="3" key="1">
    <citation type="journal article" date="2023" name="Science">
        <title>Genome structures resolve the early diversification of teleost fishes.</title>
        <authorList>
            <person name="Parey E."/>
            <person name="Louis A."/>
            <person name="Montfort J."/>
            <person name="Bouchez O."/>
            <person name="Roques C."/>
            <person name="Iampietro C."/>
            <person name="Lluch J."/>
            <person name="Castinel A."/>
            <person name="Donnadieu C."/>
            <person name="Desvignes T."/>
            <person name="Floi Bucao C."/>
            <person name="Jouanno E."/>
            <person name="Wen M."/>
            <person name="Mejri S."/>
            <person name="Dirks R."/>
            <person name="Jansen H."/>
            <person name="Henkel C."/>
            <person name="Chen W.J."/>
            <person name="Zahm M."/>
            <person name="Cabau C."/>
            <person name="Klopp C."/>
            <person name="Thompson A.W."/>
            <person name="Robinson-Rechavi M."/>
            <person name="Braasch I."/>
            <person name="Lecointre G."/>
            <person name="Bobe J."/>
            <person name="Postlethwait J.H."/>
            <person name="Berthelot C."/>
            <person name="Roest Crollius H."/>
            <person name="Guiguen Y."/>
        </authorList>
    </citation>
    <scope>NUCLEOTIDE SEQUENCE</scope>
    <source>
        <strain evidence="3">NC1722</strain>
    </source>
</reference>
<dbReference type="EMBL" id="JAINUG010000129">
    <property type="protein sequence ID" value="KAJ8394108.1"/>
    <property type="molecule type" value="Genomic_DNA"/>
</dbReference>
<keyword evidence="2" id="KW-0812">Transmembrane</keyword>
<evidence type="ECO:0000256" key="2">
    <source>
        <dbReference type="SAM" id="Phobius"/>
    </source>
</evidence>
<comment type="caution">
    <text evidence="3">The sequence shown here is derived from an EMBL/GenBank/DDBJ whole genome shotgun (WGS) entry which is preliminary data.</text>
</comment>
<evidence type="ECO:0000313" key="4">
    <source>
        <dbReference type="Proteomes" id="UP001221898"/>
    </source>
</evidence>
<accession>A0AAD7WER8</accession>
<protein>
    <submittedName>
        <fullName evidence="3">Uncharacterized protein</fullName>
    </submittedName>
</protein>